<dbReference type="Gene3D" id="3.50.50.60">
    <property type="entry name" value="FAD/NAD(P)-binding domain"/>
    <property type="match status" value="1"/>
</dbReference>
<dbReference type="GO" id="GO:0010181">
    <property type="term" value="F:FMN binding"/>
    <property type="evidence" value="ECO:0007669"/>
    <property type="project" value="InterPro"/>
</dbReference>
<keyword evidence="3 5" id="KW-0274">FAD</keyword>
<evidence type="ECO:0000256" key="4">
    <source>
        <dbReference type="ARBA" id="ARBA00023002"/>
    </source>
</evidence>
<comment type="similarity">
    <text evidence="5">Belongs to the FAD-dependent oxidoreductase 2 family. FRD/SDH subfamily.</text>
</comment>
<evidence type="ECO:0000256" key="5">
    <source>
        <dbReference type="RuleBase" id="RU366062"/>
    </source>
</evidence>
<dbReference type="Pfam" id="PF00890">
    <property type="entry name" value="FAD_binding_2"/>
    <property type="match status" value="1"/>
</dbReference>
<dbReference type="RefSeq" id="WP_057749135.1">
    <property type="nucleotide sequence ID" value="NZ_AZER01000013.1"/>
</dbReference>
<dbReference type="STRING" id="1423746.FD27_GL000313"/>
<feature type="domain" description="FAD-dependent oxidoreductase 2 FAD-binding" evidence="6">
    <location>
        <begin position="18"/>
        <end position="441"/>
    </location>
</feature>
<evidence type="ECO:0000256" key="3">
    <source>
        <dbReference type="ARBA" id="ARBA00022827"/>
    </source>
</evidence>
<organism evidence="7 8">
    <name type="scientific">Limosilactobacillus frumenti DSM 13145</name>
    <dbReference type="NCBI Taxonomy" id="1423746"/>
    <lineage>
        <taxon>Bacteria</taxon>
        <taxon>Bacillati</taxon>
        <taxon>Bacillota</taxon>
        <taxon>Bacilli</taxon>
        <taxon>Lactobacillales</taxon>
        <taxon>Lactobacillaceae</taxon>
        <taxon>Limosilactobacillus</taxon>
    </lineage>
</organism>
<dbReference type="InterPro" id="IPR010960">
    <property type="entry name" value="Flavocytochrome_c"/>
</dbReference>
<dbReference type="FunFam" id="3.90.700.10:FF:000007">
    <property type="entry name" value="NADH-dependent fumarate reductase"/>
    <property type="match status" value="1"/>
</dbReference>
<evidence type="ECO:0000313" key="8">
    <source>
        <dbReference type="Proteomes" id="UP000051445"/>
    </source>
</evidence>
<dbReference type="InterPro" id="IPR050315">
    <property type="entry name" value="FAD-oxidoreductase_2"/>
</dbReference>
<name>A0A0R1P654_9LACO</name>
<dbReference type="PANTHER" id="PTHR43400">
    <property type="entry name" value="FUMARATE REDUCTASE"/>
    <property type="match status" value="1"/>
</dbReference>
<dbReference type="Gene3D" id="3.90.700.10">
    <property type="entry name" value="Succinate dehydrogenase/fumarate reductase flavoprotein, catalytic domain"/>
    <property type="match status" value="1"/>
</dbReference>
<keyword evidence="2 5" id="KW-0285">Flavoprotein</keyword>
<evidence type="ECO:0000313" key="7">
    <source>
        <dbReference type="EMBL" id="KRL28039.1"/>
    </source>
</evidence>
<dbReference type="PANTHER" id="PTHR43400:SF7">
    <property type="entry name" value="FAD-DEPENDENT OXIDOREDUCTASE 2 FAD BINDING DOMAIN-CONTAINING PROTEIN"/>
    <property type="match status" value="1"/>
</dbReference>
<comment type="caution">
    <text evidence="7">The sequence shown here is derived from an EMBL/GenBank/DDBJ whole genome shotgun (WGS) entry which is preliminary data.</text>
</comment>
<dbReference type="AlphaFoldDB" id="A0A0R1P654"/>
<dbReference type="NCBIfam" id="TIGR01813">
    <property type="entry name" value="flavo_cyto_c"/>
    <property type="match status" value="1"/>
</dbReference>
<evidence type="ECO:0000256" key="2">
    <source>
        <dbReference type="ARBA" id="ARBA00022630"/>
    </source>
</evidence>
<dbReference type="Proteomes" id="UP000051445">
    <property type="component" value="Unassembled WGS sequence"/>
</dbReference>
<dbReference type="SUPFAM" id="SSF51905">
    <property type="entry name" value="FAD/NAD(P)-binding domain"/>
    <property type="match status" value="1"/>
</dbReference>
<dbReference type="EMBL" id="AZER01000013">
    <property type="protein sequence ID" value="KRL28039.1"/>
    <property type="molecule type" value="Genomic_DNA"/>
</dbReference>
<accession>A0A0R1P654</accession>
<reference evidence="7 8" key="1">
    <citation type="journal article" date="2015" name="Genome Announc.">
        <title>Expanding the biotechnology potential of lactobacilli through comparative genomics of 213 strains and associated genera.</title>
        <authorList>
            <person name="Sun Z."/>
            <person name="Harris H.M."/>
            <person name="McCann A."/>
            <person name="Guo C."/>
            <person name="Argimon S."/>
            <person name="Zhang W."/>
            <person name="Yang X."/>
            <person name="Jeffery I.B."/>
            <person name="Cooney J.C."/>
            <person name="Kagawa T.F."/>
            <person name="Liu W."/>
            <person name="Song Y."/>
            <person name="Salvetti E."/>
            <person name="Wrobel A."/>
            <person name="Rasinkangas P."/>
            <person name="Parkhill J."/>
            <person name="Rea M.C."/>
            <person name="O'Sullivan O."/>
            <person name="Ritari J."/>
            <person name="Douillard F.P."/>
            <person name="Paul Ross R."/>
            <person name="Yang R."/>
            <person name="Briner A.E."/>
            <person name="Felis G.E."/>
            <person name="de Vos W.M."/>
            <person name="Barrangou R."/>
            <person name="Klaenhammer T.R."/>
            <person name="Caufield P.W."/>
            <person name="Cui Y."/>
            <person name="Zhang H."/>
            <person name="O'Toole P.W."/>
        </authorList>
    </citation>
    <scope>NUCLEOTIDE SEQUENCE [LARGE SCALE GENOMIC DNA]</scope>
    <source>
        <strain evidence="7 8">DSM 13145</strain>
    </source>
</reference>
<dbReference type="InterPro" id="IPR027477">
    <property type="entry name" value="Succ_DH/fumarate_Rdtase_cat_sf"/>
</dbReference>
<dbReference type="PATRIC" id="fig|1423746.3.peg.320"/>
<dbReference type="GO" id="GO:0033765">
    <property type="term" value="F:steroid dehydrogenase activity, acting on the CH-CH group of donors"/>
    <property type="evidence" value="ECO:0007669"/>
    <property type="project" value="UniProtKB-ARBA"/>
</dbReference>
<dbReference type="InterPro" id="IPR036188">
    <property type="entry name" value="FAD/NAD-bd_sf"/>
</dbReference>
<keyword evidence="4 5" id="KW-0560">Oxidoreductase</keyword>
<protein>
    <submittedName>
        <fullName evidence="7">Succinate dehydrogenase</fullName>
    </submittedName>
</protein>
<dbReference type="PRINTS" id="PR00368">
    <property type="entry name" value="FADPNR"/>
</dbReference>
<evidence type="ECO:0000259" key="6">
    <source>
        <dbReference type="Pfam" id="PF00890"/>
    </source>
</evidence>
<comment type="cofactor">
    <cofactor evidence="1">
        <name>FAD</name>
        <dbReference type="ChEBI" id="CHEBI:57692"/>
    </cofactor>
</comment>
<dbReference type="OrthoDB" id="9806724at2"/>
<keyword evidence="8" id="KW-1185">Reference proteome</keyword>
<evidence type="ECO:0000256" key="1">
    <source>
        <dbReference type="ARBA" id="ARBA00001974"/>
    </source>
</evidence>
<dbReference type="NCBIfam" id="NF005064">
    <property type="entry name" value="PRK06481.1"/>
    <property type="match status" value="1"/>
</dbReference>
<proteinExistence type="inferred from homology"/>
<dbReference type="InterPro" id="IPR003953">
    <property type="entry name" value="FAD-dep_OxRdtase_2_FAD-bd"/>
</dbReference>
<sequence>MATKFQPTPISQLQDQYDVVIVGSGATGLTAAIQAHELGMTVAVLEKEDKLGGNTNRASSGMNAAETNIQLKHGIIDNVADFYHETYQDGGRLNDKDMLGYFVYHTAPAIDWLADHDIHLDDITVTGGMSQKRTHRPASMAPIGGFLIQHLLAVVQQEQIAVFQPVRVTHLQMKNGRISGVKVTINGVDRHINAGAVILATGGFGASQEILKKYRPDLANYKTTNQPGATGDGLKLAEEVGAELMQMNLVQVHPTVQQDQPHVYLIGEAVRGEGAILVNAHGERFVNELNTRKIVSNAITALPEHSAYLIFDQGIRDRVKAIDFYDQVGLVKKAATLTQLADKLGIDPDHLVETVQKWNKSVASHHDAQFGRTTGMDRPIEQPQFGAIHIAPAVHYTMGGIHITPKTQVLDGNGNIIKGLFAAGEVAGGLHGNNRVGGNSIAETVVFGRQAGQQVTLYLRQSR</sequence>
<gene>
    <name evidence="7" type="ORF">FD27_GL000313</name>
</gene>
<dbReference type="SUPFAM" id="SSF56425">
    <property type="entry name" value="Succinate dehydrogenase/fumarate reductase flavoprotein, catalytic domain"/>
    <property type="match status" value="1"/>
</dbReference>